<evidence type="ECO:0008006" key="3">
    <source>
        <dbReference type="Google" id="ProtNLM"/>
    </source>
</evidence>
<dbReference type="Proteomes" id="UP001596036">
    <property type="component" value="Unassembled WGS sequence"/>
</dbReference>
<dbReference type="RefSeq" id="WP_386753484.1">
    <property type="nucleotide sequence ID" value="NZ_JBHSNM010000001.1"/>
</dbReference>
<accession>A0ABW0SKH9</accession>
<sequence>MTLLLLGLLAAIAAIASELPWFAACPLAVAALAHAGFLALREWRGRTRTVVIPHNDAAATVDGEAVDALELRWRGSLAFLCWRDDGGRRHYLLGWPDNLRPEARRELRLAVAARAPVRAPRSMAP</sequence>
<evidence type="ECO:0000313" key="2">
    <source>
        <dbReference type="Proteomes" id="UP001596036"/>
    </source>
</evidence>
<gene>
    <name evidence="1" type="ORF">ACFPN1_04990</name>
</gene>
<organism evidence="1 2">
    <name type="scientific">Lysobacter yangpyeongensis</name>
    <dbReference type="NCBI Taxonomy" id="346182"/>
    <lineage>
        <taxon>Bacteria</taxon>
        <taxon>Pseudomonadati</taxon>
        <taxon>Pseudomonadota</taxon>
        <taxon>Gammaproteobacteria</taxon>
        <taxon>Lysobacterales</taxon>
        <taxon>Lysobacteraceae</taxon>
        <taxon>Lysobacter</taxon>
    </lineage>
</organism>
<name>A0ABW0SKH9_9GAMM</name>
<dbReference type="EMBL" id="JBHSNM010000001">
    <property type="protein sequence ID" value="MFC5569421.1"/>
    <property type="molecule type" value="Genomic_DNA"/>
</dbReference>
<evidence type="ECO:0000313" key="1">
    <source>
        <dbReference type="EMBL" id="MFC5569421.1"/>
    </source>
</evidence>
<protein>
    <recommendedName>
        <fullName evidence="3">Toxin CptA</fullName>
    </recommendedName>
</protein>
<keyword evidence="2" id="KW-1185">Reference proteome</keyword>
<comment type="caution">
    <text evidence="1">The sequence shown here is derived from an EMBL/GenBank/DDBJ whole genome shotgun (WGS) entry which is preliminary data.</text>
</comment>
<proteinExistence type="predicted"/>
<reference evidence="2" key="1">
    <citation type="journal article" date="2019" name="Int. J. Syst. Evol. Microbiol.">
        <title>The Global Catalogue of Microorganisms (GCM) 10K type strain sequencing project: providing services to taxonomists for standard genome sequencing and annotation.</title>
        <authorList>
            <consortium name="The Broad Institute Genomics Platform"/>
            <consortium name="The Broad Institute Genome Sequencing Center for Infectious Disease"/>
            <person name="Wu L."/>
            <person name="Ma J."/>
        </authorList>
    </citation>
    <scope>NUCLEOTIDE SEQUENCE [LARGE SCALE GENOMIC DNA]</scope>
    <source>
        <strain evidence="2">KACC 11407</strain>
    </source>
</reference>